<evidence type="ECO:0000313" key="4">
    <source>
        <dbReference type="Proteomes" id="UP000596130"/>
    </source>
</evidence>
<organism evidence="3 4">
    <name type="scientific">Streptomyces alfalfae</name>
    <dbReference type="NCBI Taxonomy" id="1642299"/>
    <lineage>
        <taxon>Bacteria</taxon>
        <taxon>Bacillati</taxon>
        <taxon>Actinomycetota</taxon>
        <taxon>Actinomycetes</taxon>
        <taxon>Kitasatosporales</taxon>
        <taxon>Streptomycetaceae</taxon>
        <taxon>Streptomyces</taxon>
    </lineage>
</organism>
<dbReference type="Gene3D" id="1.10.10.10">
    <property type="entry name" value="Winged helix-like DNA-binding domain superfamily/Winged helix DNA-binding domain"/>
    <property type="match status" value="1"/>
</dbReference>
<proteinExistence type="predicted"/>
<feature type="region of interest" description="Disordered" evidence="1">
    <location>
        <begin position="1"/>
        <end position="44"/>
    </location>
</feature>
<dbReference type="EMBL" id="CP065959">
    <property type="protein sequence ID" value="QQC91999.1"/>
    <property type="molecule type" value="Genomic_DNA"/>
</dbReference>
<dbReference type="CDD" id="cd00090">
    <property type="entry name" value="HTH_ARSR"/>
    <property type="match status" value="1"/>
</dbReference>
<feature type="compositionally biased region" description="Basic and acidic residues" evidence="1">
    <location>
        <begin position="9"/>
        <end position="19"/>
    </location>
</feature>
<evidence type="ECO:0000256" key="1">
    <source>
        <dbReference type="SAM" id="MobiDB-lite"/>
    </source>
</evidence>
<protein>
    <submittedName>
        <fullName evidence="3">Winged helix-turn-helix transcriptional regulator</fullName>
    </submittedName>
</protein>
<feature type="compositionally biased region" description="Low complexity" evidence="1">
    <location>
        <begin position="20"/>
        <end position="39"/>
    </location>
</feature>
<evidence type="ECO:0000313" key="3">
    <source>
        <dbReference type="EMBL" id="QQC91999.1"/>
    </source>
</evidence>
<dbReference type="PROSITE" id="PS50995">
    <property type="entry name" value="HTH_MARR_2"/>
    <property type="match status" value="1"/>
</dbReference>
<dbReference type="Proteomes" id="UP000596130">
    <property type="component" value="Chromosome"/>
</dbReference>
<sequence length="198" mass="21228">MLYSTTIHGKGEIVSERDSSAAGSSAAASADPPEGDGAPVGPRDDAIETIQREMTAFARRARATAARMHPELSLVSFTLLGHLEFQGGCRATDLAAHYTLDKSTISRQVGALEKAGLVERRRDPADHRVHVLHLTERGDEVLAQVGNARRVAFRERLAEWSEADLSRFAEYLSRYNGTAAGEPAHGRADGHDGGGGVE</sequence>
<dbReference type="GO" id="GO:0003700">
    <property type="term" value="F:DNA-binding transcription factor activity"/>
    <property type="evidence" value="ECO:0007669"/>
    <property type="project" value="InterPro"/>
</dbReference>
<feature type="domain" description="HTH marR-type" evidence="2">
    <location>
        <begin position="43"/>
        <end position="177"/>
    </location>
</feature>
<dbReference type="SMART" id="SM00347">
    <property type="entry name" value="HTH_MARR"/>
    <property type="match status" value="1"/>
</dbReference>
<dbReference type="SUPFAM" id="SSF46785">
    <property type="entry name" value="Winged helix' DNA-binding domain"/>
    <property type="match status" value="1"/>
</dbReference>
<accession>A0A7T4U063</accession>
<feature type="region of interest" description="Disordered" evidence="1">
    <location>
        <begin position="178"/>
        <end position="198"/>
    </location>
</feature>
<dbReference type="InterPro" id="IPR036388">
    <property type="entry name" value="WH-like_DNA-bd_sf"/>
</dbReference>
<dbReference type="InterPro" id="IPR000835">
    <property type="entry name" value="HTH_MarR-typ"/>
</dbReference>
<dbReference type="GO" id="GO:0006950">
    <property type="term" value="P:response to stress"/>
    <property type="evidence" value="ECO:0007669"/>
    <property type="project" value="TreeGrafter"/>
</dbReference>
<dbReference type="PANTHER" id="PTHR33164">
    <property type="entry name" value="TRANSCRIPTIONAL REGULATOR, MARR FAMILY"/>
    <property type="match status" value="1"/>
</dbReference>
<dbReference type="InterPro" id="IPR039422">
    <property type="entry name" value="MarR/SlyA-like"/>
</dbReference>
<dbReference type="Pfam" id="PF01047">
    <property type="entry name" value="MarR"/>
    <property type="match status" value="1"/>
</dbReference>
<dbReference type="InterPro" id="IPR036390">
    <property type="entry name" value="WH_DNA-bd_sf"/>
</dbReference>
<dbReference type="InterPro" id="IPR011991">
    <property type="entry name" value="ArsR-like_HTH"/>
</dbReference>
<dbReference type="AlphaFoldDB" id="A0A7T4U063"/>
<name>A0A7T4U063_9ACTN</name>
<evidence type="ECO:0000259" key="2">
    <source>
        <dbReference type="PROSITE" id="PS50995"/>
    </source>
</evidence>
<reference evidence="3 4" key="1">
    <citation type="submission" date="2020-12" db="EMBL/GenBank/DDBJ databases">
        <title>Identification and biosynthesis of polyene macrolides produced by Streptomyces alfalfae Men-myco-93-63.</title>
        <authorList>
            <person name="Liu D."/>
            <person name="Li Y."/>
            <person name="Liu L."/>
            <person name="Han X."/>
            <person name="Shen F."/>
        </authorList>
    </citation>
    <scope>NUCLEOTIDE SEQUENCE [LARGE SCALE GENOMIC DNA]</scope>
    <source>
        <strain evidence="3 4">Men-myco-93-63</strain>
    </source>
</reference>
<gene>
    <name evidence="3" type="ORF">I8755_29060</name>
</gene>
<dbReference type="PANTHER" id="PTHR33164:SF57">
    <property type="entry name" value="MARR-FAMILY TRANSCRIPTIONAL REGULATOR"/>
    <property type="match status" value="1"/>
</dbReference>